<dbReference type="Proteomes" id="UP000762676">
    <property type="component" value="Unassembled WGS sequence"/>
</dbReference>
<evidence type="ECO:0000256" key="1">
    <source>
        <dbReference type="ARBA" id="ARBA00023015"/>
    </source>
</evidence>
<evidence type="ECO:0000256" key="4">
    <source>
        <dbReference type="SAM" id="MobiDB-lite"/>
    </source>
</evidence>
<dbReference type="GO" id="GO:0006355">
    <property type="term" value="P:regulation of DNA-templated transcription"/>
    <property type="evidence" value="ECO:0007669"/>
    <property type="project" value="InterPro"/>
</dbReference>
<dbReference type="InterPro" id="IPR052435">
    <property type="entry name" value="YY1-Transcr_Regul"/>
</dbReference>
<dbReference type="InterPro" id="IPR003822">
    <property type="entry name" value="PAH"/>
</dbReference>
<evidence type="ECO:0000313" key="6">
    <source>
        <dbReference type="Proteomes" id="UP000762676"/>
    </source>
</evidence>
<keyword evidence="1" id="KW-0805">Transcription regulation</keyword>
<keyword evidence="6" id="KW-1185">Reference proteome</keyword>
<keyword evidence="3" id="KW-0539">Nucleus</keyword>
<organism evidence="5 6">
    <name type="scientific">Elysia marginata</name>
    <dbReference type="NCBI Taxonomy" id="1093978"/>
    <lineage>
        <taxon>Eukaryota</taxon>
        <taxon>Metazoa</taxon>
        <taxon>Spiralia</taxon>
        <taxon>Lophotrochozoa</taxon>
        <taxon>Mollusca</taxon>
        <taxon>Gastropoda</taxon>
        <taxon>Heterobranchia</taxon>
        <taxon>Euthyneura</taxon>
        <taxon>Panpulmonata</taxon>
        <taxon>Sacoglossa</taxon>
        <taxon>Placobranchoidea</taxon>
        <taxon>Plakobranchidae</taxon>
        <taxon>Elysia</taxon>
    </lineage>
</organism>
<sequence>MNKENGNPVKLYAEISTLLHDHQDLVDDFASFLLAHQAVECGCFVPYFQYQQLRDFFRKLEIYCDNTTTPFQRTLKLFSKWLTQSQDAQLDAVPFKERFSSVLKYVPGILDELLDYYLDGPLPDSFSPPDEFEEVNLEATSRPLIVIYPHEEKEKLKKAKREAAQLALAKAKAQKSRNKKNKTKGSSQNAKSKRLSIKRRHRRRLPKPRKELIKEVSSDRKTSSAVEISNLACSGTNGTKINDGDAPFQSESHTINSHNVLNVDTQANSTYLTSDKGKAHEIQGDIKS</sequence>
<dbReference type="GO" id="GO:0005634">
    <property type="term" value="C:nucleus"/>
    <property type="evidence" value="ECO:0007669"/>
    <property type="project" value="TreeGrafter"/>
</dbReference>
<feature type="region of interest" description="Disordered" evidence="4">
    <location>
        <begin position="237"/>
        <end position="257"/>
    </location>
</feature>
<dbReference type="AlphaFoldDB" id="A0AAV4IDK2"/>
<proteinExistence type="predicted"/>
<feature type="compositionally biased region" description="Basic residues" evidence="4">
    <location>
        <begin position="191"/>
        <end position="207"/>
    </location>
</feature>
<evidence type="ECO:0000313" key="5">
    <source>
        <dbReference type="EMBL" id="GFS07831.1"/>
    </source>
</evidence>
<feature type="compositionally biased region" description="Basic residues" evidence="4">
    <location>
        <begin position="172"/>
        <end position="183"/>
    </location>
</feature>
<gene>
    <name evidence="5" type="ORF">ElyMa_002999500</name>
</gene>
<comment type="caution">
    <text evidence="5">The sequence shown here is derived from an EMBL/GenBank/DDBJ whole genome shotgun (WGS) entry which is preliminary data.</text>
</comment>
<feature type="region of interest" description="Disordered" evidence="4">
    <location>
        <begin position="167"/>
        <end position="220"/>
    </location>
</feature>
<reference evidence="5 6" key="1">
    <citation type="journal article" date="2021" name="Elife">
        <title>Chloroplast acquisition without the gene transfer in kleptoplastic sea slugs, Plakobranchus ocellatus.</title>
        <authorList>
            <person name="Maeda T."/>
            <person name="Takahashi S."/>
            <person name="Yoshida T."/>
            <person name="Shimamura S."/>
            <person name="Takaki Y."/>
            <person name="Nagai Y."/>
            <person name="Toyoda A."/>
            <person name="Suzuki Y."/>
            <person name="Arimoto A."/>
            <person name="Ishii H."/>
            <person name="Satoh N."/>
            <person name="Nishiyama T."/>
            <person name="Hasebe M."/>
            <person name="Maruyama T."/>
            <person name="Minagawa J."/>
            <person name="Obokata J."/>
            <person name="Shigenobu S."/>
        </authorList>
    </citation>
    <scope>NUCLEOTIDE SEQUENCE [LARGE SCALE GENOMIC DNA]</scope>
</reference>
<dbReference type="Pfam" id="PF02671">
    <property type="entry name" value="PAH"/>
    <property type="match status" value="1"/>
</dbReference>
<dbReference type="PANTHER" id="PTHR16088">
    <property type="entry name" value="YY1 ASSOCIATED PROTEIN-RELATED"/>
    <property type="match status" value="1"/>
</dbReference>
<dbReference type="GO" id="GO:0003712">
    <property type="term" value="F:transcription coregulator activity"/>
    <property type="evidence" value="ECO:0007669"/>
    <property type="project" value="TreeGrafter"/>
</dbReference>
<feature type="region of interest" description="Disordered" evidence="4">
    <location>
        <begin position="269"/>
        <end position="288"/>
    </location>
</feature>
<feature type="compositionally biased region" description="Basic and acidic residues" evidence="4">
    <location>
        <begin position="208"/>
        <end position="220"/>
    </location>
</feature>
<accession>A0AAV4IDK2</accession>
<dbReference type="PANTHER" id="PTHR16088:SF3">
    <property type="entry name" value="GON-4-LIKE PROTEIN"/>
    <property type="match status" value="1"/>
</dbReference>
<name>A0AAV4IDK2_9GAST</name>
<keyword evidence="2" id="KW-0804">Transcription</keyword>
<evidence type="ECO:0000256" key="2">
    <source>
        <dbReference type="ARBA" id="ARBA00023163"/>
    </source>
</evidence>
<evidence type="ECO:0000256" key="3">
    <source>
        <dbReference type="ARBA" id="ARBA00023242"/>
    </source>
</evidence>
<protein>
    <submittedName>
        <fullName evidence="5">GON-4-like protein</fullName>
    </submittedName>
</protein>
<feature type="compositionally biased region" description="Basic and acidic residues" evidence="4">
    <location>
        <begin position="275"/>
        <end position="288"/>
    </location>
</feature>
<dbReference type="EMBL" id="BMAT01006179">
    <property type="protein sequence ID" value="GFS07831.1"/>
    <property type="molecule type" value="Genomic_DNA"/>
</dbReference>